<dbReference type="Pfam" id="PF12296">
    <property type="entry name" value="HsbA"/>
    <property type="match status" value="1"/>
</dbReference>
<dbReference type="GeneID" id="34456489"/>
<feature type="chain" id="PRO_5012679692" evidence="1">
    <location>
        <begin position="19"/>
        <end position="152"/>
    </location>
</feature>
<feature type="signal peptide" evidence="1">
    <location>
        <begin position="1"/>
        <end position="18"/>
    </location>
</feature>
<dbReference type="EMBL" id="KV878892">
    <property type="protein sequence ID" value="OJJ86297.1"/>
    <property type="molecule type" value="Genomic_DNA"/>
</dbReference>
<dbReference type="VEuPathDB" id="FungiDB:ASPGLDRAFT_1213115"/>
<dbReference type="AlphaFoldDB" id="A0A1L9VQW1"/>
<dbReference type="RefSeq" id="XP_022402986.1">
    <property type="nucleotide sequence ID" value="XM_022540228.1"/>
</dbReference>
<evidence type="ECO:0000313" key="2">
    <source>
        <dbReference type="EMBL" id="OJJ86297.1"/>
    </source>
</evidence>
<evidence type="ECO:0000313" key="3">
    <source>
        <dbReference type="Proteomes" id="UP000184300"/>
    </source>
</evidence>
<dbReference type="Proteomes" id="UP000184300">
    <property type="component" value="Unassembled WGS sequence"/>
</dbReference>
<sequence length="152" mass="16578">MLIKQALVSALLAPVALAATNTDTVFSGFDNLHKRILSAHDCLKAFNGGVTQSLYCGFEFYNLLTSSSSARKDLADLDSVPADQVQTYLDYYHDIRSSVSNTLSTGASKVGDMDSAGLKTFAGVILRNFVSERATFETFLRDEFEKTLAVFV</sequence>
<accession>A0A1L9VQW1</accession>
<keyword evidence="1" id="KW-0732">Signal</keyword>
<dbReference type="InterPro" id="IPR021054">
    <property type="entry name" value="Cell_wall_mannoprotein_1"/>
</dbReference>
<gene>
    <name evidence="2" type="ORF">ASPGLDRAFT_1213115</name>
</gene>
<reference evidence="3" key="1">
    <citation type="journal article" date="2017" name="Genome Biol.">
        <title>Comparative genomics reveals high biological diversity and specific adaptations in the industrially and medically important fungal genus Aspergillus.</title>
        <authorList>
            <person name="de Vries R.P."/>
            <person name="Riley R."/>
            <person name="Wiebenga A."/>
            <person name="Aguilar-Osorio G."/>
            <person name="Amillis S."/>
            <person name="Uchima C.A."/>
            <person name="Anderluh G."/>
            <person name="Asadollahi M."/>
            <person name="Askin M."/>
            <person name="Barry K."/>
            <person name="Battaglia E."/>
            <person name="Bayram O."/>
            <person name="Benocci T."/>
            <person name="Braus-Stromeyer S.A."/>
            <person name="Caldana C."/>
            <person name="Canovas D."/>
            <person name="Cerqueira G.C."/>
            <person name="Chen F."/>
            <person name="Chen W."/>
            <person name="Choi C."/>
            <person name="Clum A."/>
            <person name="Dos Santos R.A."/>
            <person name="Damasio A.R."/>
            <person name="Diallinas G."/>
            <person name="Emri T."/>
            <person name="Fekete E."/>
            <person name="Flipphi M."/>
            <person name="Freyberg S."/>
            <person name="Gallo A."/>
            <person name="Gournas C."/>
            <person name="Habgood R."/>
            <person name="Hainaut M."/>
            <person name="Harispe M.L."/>
            <person name="Henrissat B."/>
            <person name="Hilden K.S."/>
            <person name="Hope R."/>
            <person name="Hossain A."/>
            <person name="Karabika E."/>
            <person name="Karaffa L."/>
            <person name="Karanyi Z."/>
            <person name="Krasevec N."/>
            <person name="Kuo A."/>
            <person name="Kusch H."/>
            <person name="LaButti K."/>
            <person name="Lagendijk E.L."/>
            <person name="Lapidus A."/>
            <person name="Levasseur A."/>
            <person name="Lindquist E."/>
            <person name="Lipzen A."/>
            <person name="Logrieco A.F."/>
            <person name="MacCabe A."/>
            <person name="Maekelae M.R."/>
            <person name="Malavazi I."/>
            <person name="Melin P."/>
            <person name="Meyer V."/>
            <person name="Mielnichuk N."/>
            <person name="Miskei M."/>
            <person name="Molnar A.P."/>
            <person name="Mule G."/>
            <person name="Ngan C.Y."/>
            <person name="Orejas M."/>
            <person name="Orosz E."/>
            <person name="Ouedraogo J.P."/>
            <person name="Overkamp K.M."/>
            <person name="Park H.-S."/>
            <person name="Perrone G."/>
            <person name="Piumi F."/>
            <person name="Punt P.J."/>
            <person name="Ram A.F."/>
            <person name="Ramon A."/>
            <person name="Rauscher S."/>
            <person name="Record E."/>
            <person name="Riano-Pachon D.M."/>
            <person name="Robert V."/>
            <person name="Roehrig J."/>
            <person name="Ruller R."/>
            <person name="Salamov A."/>
            <person name="Salih N.S."/>
            <person name="Samson R.A."/>
            <person name="Sandor E."/>
            <person name="Sanguinetti M."/>
            <person name="Schuetze T."/>
            <person name="Sepcic K."/>
            <person name="Shelest E."/>
            <person name="Sherlock G."/>
            <person name="Sophianopoulou V."/>
            <person name="Squina F.M."/>
            <person name="Sun H."/>
            <person name="Susca A."/>
            <person name="Todd R.B."/>
            <person name="Tsang A."/>
            <person name="Unkles S.E."/>
            <person name="van de Wiele N."/>
            <person name="van Rossen-Uffink D."/>
            <person name="Oliveira J.V."/>
            <person name="Vesth T.C."/>
            <person name="Visser J."/>
            <person name="Yu J.-H."/>
            <person name="Zhou M."/>
            <person name="Andersen M.R."/>
            <person name="Archer D.B."/>
            <person name="Baker S.E."/>
            <person name="Benoit I."/>
            <person name="Brakhage A.A."/>
            <person name="Braus G.H."/>
            <person name="Fischer R."/>
            <person name="Frisvad J.C."/>
            <person name="Goldman G.H."/>
            <person name="Houbraken J."/>
            <person name="Oakley B."/>
            <person name="Pocsi I."/>
            <person name="Scazzocchio C."/>
            <person name="Seiboth B."/>
            <person name="vanKuyk P.A."/>
            <person name="Wortman J."/>
            <person name="Dyer P.S."/>
            <person name="Grigoriev I.V."/>
        </authorList>
    </citation>
    <scope>NUCLEOTIDE SEQUENCE [LARGE SCALE GENOMIC DNA]</scope>
    <source>
        <strain evidence="3">CBS 516.65</strain>
    </source>
</reference>
<protein>
    <submittedName>
        <fullName evidence="2">Uncharacterized protein</fullName>
    </submittedName>
</protein>
<organism evidence="2 3">
    <name type="scientific">Aspergillus glaucus CBS 516.65</name>
    <dbReference type="NCBI Taxonomy" id="1160497"/>
    <lineage>
        <taxon>Eukaryota</taxon>
        <taxon>Fungi</taxon>
        <taxon>Dikarya</taxon>
        <taxon>Ascomycota</taxon>
        <taxon>Pezizomycotina</taxon>
        <taxon>Eurotiomycetes</taxon>
        <taxon>Eurotiomycetidae</taxon>
        <taxon>Eurotiales</taxon>
        <taxon>Aspergillaceae</taxon>
        <taxon>Aspergillus</taxon>
        <taxon>Aspergillus subgen. Aspergillus</taxon>
    </lineage>
</organism>
<name>A0A1L9VQW1_ASPGL</name>
<proteinExistence type="predicted"/>
<dbReference type="OrthoDB" id="4416978at2759"/>
<evidence type="ECO:0000256" key="1">
    <source>
        <dbReference type="SAM" id="SignalP"/>
    </source>
</evidence>
<keyword evidence="3" id="KW-1185">Reference proteome</keyword>